<accession>A0A178Z8F1</accession>
<dbReference type="AlphaFoldDB" id="A0A178Z8F1"/>
<evidence type="ECO:0000256" key="2">
    <source>
        <dbReference type="SAM" id="MobiDB-lite"/>
    </source>
</evidence>
<comment type="caution">
    <text evidence="4">The sequence shown here is derived from an EMBL/GenBank/DDBJ whole genome shotgun (WGS) entry which is preliminary data.</text>
</comment>
<gene>
    <name evidence="4" type="ORF">AYL99_10426</name>
</gene>
<sequence length="328" mass="36620">MDVIIPQPDSMVDMDDWYNYPLSTADMTESFVGCSSNPLASYGQSITANFTPSPQYLNSQGTQYPWNTIDTSMFYQKTPPESMTTAGTSFAQYVPDPTPCYSSNGFFGGYTGEDEAGNSDSSYDYRVPDLEPSLSDSATCSETEDCAMTSTTTQQRSQNPKTRRGRSREKRATQSRKATAREQKHASSRVSRLQRTSSSDGEDLAHTLAKQTHSAIERKYRNNLNAKMWQLHRTLEGTSWMSSTSTTTTSSDDNSDAPPQRQGEQQPPRKSDILSNALQYIDESELEMRHMSDEIQRLTSRLAALQRLVRCGGDCDALKQIVQMKMAS</sequence>
<evidence type="ECO:0000313" key="5">
    <source>
        <dbReference type="Proteomes" id="UP000078343"/>
    </source>
</evidence>
<evidence type="ECO:0000313" key="4">
    <source>
        <dbReference type="EMBL" id="OAP55453.1"/>
    </source>
</evidence>
<dbReference type="PANTHER" id="PTHR47336">
    <property type="entry name" value="TRANSCRIPTION FACTOR HMS1-RELATED"/>
    <property type="match status" value="1"/>
</dbReference>
<name>A0A178Z8F1_9EURO</name>
<reference evidence="4 5" key="1">
    <citation type="submission" date="2016-04" db="EMBL/GenBank/DDBJ databases">
        <title>Draft genome of Fonsecaea erecta CBS 125763.</title>
        <authorList>
            <person name="Weiss V.A."/>
            <person name="Vicente V.A."/>
            <person name="Raittz R.T."/>
            <person name="Moreno L.F."/>
            <person name="De Souza E.M."/>
            <person name="Pedrosa F.O."/>
            <person name="Steffens M.B."/>
            <person name="Faoro H."/>
            <person name="Tadra-Sfeir M.Z."/>
            <person name="Najafzadeh M.J."/>
            <person name="Felipe M.S."/>
            <person name="Teixeira M."/>
            <person name="Sun J."/>
            <person name="Xi L."/>
            <person name="Gomes R."/>
            <person name="De Azevedo C.M."/>
            <person name="Salgado C.G."/>
            <person name="Da Silva M.B."/>
            <person name="Nascimento M.F."/>
            <person name="Queiroz-Telles F."/>
            <person name="Attili D.S."/>
            <person name="Gorbushina A."/>
        </authorList>
    </citation>
    <scope>NUCLEOTIDE SEQUENCE [LARGE SCALE GENOMIC DNA]</scope>
    <source>
        <strain evidence="4 5">CBS 125763</strain>
    </source>
</reference>
<dbReference type="GO" id="GO:0046983">
    <property type="term" value="F:protein dimerization activity"/>
    <property type="evidence" value="ECO:0007669"/>
    <property type="project" value="InterPro"/>
</dbReference>
<evidence type="ECO:0000259" key="3">
    <source>
        <dbReference type="Pfam" id="PF00010"/>
    </source>
</evidence>
<feature type="coiled-coil region" evidence="1">
    <location>
        <begin position="281"/>
        <end position="308"/>
    </location>
</feature>
<dbReference type="Proteomes" id="UP000078343">
    <property type="component" value="Unassembled WGS sequence"/>
</dbReference>
<feature type="domain" description="BHLH" evidence="3">
    <location>
        <begin position="210"/>
        <end position="283"/>
    </location>
</feature>
<dbReference type="InterPro" id="IPR036638">
    <property type="entry name" value="HLH_DNA-bd_sf"/>
</dbReference>
<evidence type="ECO:0000256" key="1">
    <source>
        <dbReference type="SAM" id="Coils"/>
    </source>
</evidence>
<dbReference type="STRING" id="1367422.A0A178Z8F1"/>
<feature type="compositionally biased region" description="Polar residues" evidence="2">
    <location>
        <begin position="148"/>
        <end position="160"/>
    </location>
</feature>
<feature type="compositionally biased region" description="Polar residues" evidence="2">
    <location>
        <begin position="188"/>
        <end position="199"/>
    </location>
</feature>
<keyword evidence="1" id="KW-0175">Coiled coil</keyword>
<keyword evidence="5" id="KW-1185">Reference proteome</keyword>
<dbReference type="OrthoDB" id="2133190at2759"/>
<feature type="region of interest" description="Disordered" evidence="2">
    <location>
        <begin position="239"/>
        <end position="273"/>
    </location>
</feature>
<dbReference type="EMBL" id="LVYI01000011">
    <property type="protein sequence ID" value="OAP55453.1"/>
    <property type="molecule type" value="Genomic_DNA"/>
</dbReference>
<dbReference type="Gene3D" id="4.10.280.10">
    <property type="entry name" value="Helix-loop-helix DNA-binding domain"/>
    <property type="match status" value="1"/>
</dbReference>
<feature type="region of interest" description="Disordered" evidence="2">
    <location>
        <begin position="112"/>
        <end position="204"/>
    </location>
</feature>
<dbReference type="GeneID" id="30014594"/>
<proteinExistence type="predicted"/>
<dbReference type="InterPro" id="IPR011598">
    <property type="entry name" value="bHLH_dom"/>
</dbReference>
<protein>
    <recommendedName>
        <fullName evidence="3">BHLH domain-containing protein</fullName>
    </recommendedName>
</protein>
<dbReference type="RefSeq" id="XP_018688820.1">
    <property type="nucleotide sequence ID" value="XM_018841932.1"/>
</dbReference>
<dbReference type="Pfam" id="PF00010">
    <property type="entry name" value="HLH"/>
    <property type="match status" value="1"/>
</dbReference>
<dbReference type="SUPFAM" id="SSF47459">
    <property type="entry name" value="HLH, helix-loop-helix DNA-binding domain"/>
    <property type="match status" value="1"/>
</dbReference>
<organism evidence="4 5">
    <name type="scientific">Fonsecaea erecta</name>
    <dbReference type="NCBI Taxonomy" id="1367422"/>
    <lineage>
        <taxon>Eukaryota</taxon>
        <taxon>Fungi</taxon>
        <taxon>Dikarya</taxon>
        <taxon>Ascomycota</taxon>
        <taxon>Pezizomycotina</taxon>
        <taxon>Eurotiomycetes</taxon>
        <taxon>Chaetothyriomycetidae</taxon>
        <taxon>Chaetothyriales</taxon>
        <taxon>Herpotrichiellaceae</taxon>
        <taxon>Fonsecaea</taxon>
    </lineage>
</organism>
<dbReference type="InterPro" id="IPR052099">
    <property type="entry name" value="Regulatory_TF_Diverse"/>
</dbReference>
<feature type="compositionally biased region" description="Low complexity" evidence="2">
    <location>
        <begin position="239"/>
        <end position="251"/>
    </location>
</feature>
<dbReference type="PANTHER" id="PTHR47336:SF2">
    <property type="entry name" value="TRANSCRIPTION FACTOR HMS1-RELATED"/>
    <property type="match status" value="1"/>
</dbReference>